<dbReference type="AlphaFoldDB" id="A0A1L9RFQ0"/>
<dbReference type="OrthoDB" id="5344815at2759"/>
<feature type="region of interest" description="Disordered" evidence="5">
    <location>
        <begin position="109"/>
        <end position="153"/>
    </location>
</feature>
<evidence type="ECO:0000256" key="3">
    <source>
        <dbReference type="ARBA" id="ARBA00022989"/>
    </source>
</evidence>
<evidence type="ECO:0000256" key="5">
    <source>
        <dbReference type="SAM" id="MobiDB-lite"/>
    </source>
</evidence>
<evidence type="ECO:0000256" key="4">
    <source>
        <dbReference type="ARBA" id="ARBA00023136"/>
    </source>
</evidence>
<dbReference type="Proteomes" id="UP000184383">
    <property type="component" value="Unassembled WGS sequence"/>
</dbReference>
<name>A0A1L9RFQ0_ASPWE</name>
<dbReference type="GO" id="GO:0071944">
    <property type="term" value="C:cell periphery"/>
    <property type="evidence" value="ECO:0007669"/>
    <property type="project" value="UniProtKB-ARBA"/>
</dbReference>
<evidence type="ECO:0000256" key="2">
    <source>
        <dbReference type="ARBA" id="ARBA00022692"/>
    </source>
</evidence>
<dbReference type="RefSeq" id="XP_040687410.1">
    <property type="nucleotide sequence ID" value="XM_040832027.1"/>
</dbReference>
<feature type="transmembrane region" description="Helical" evidence="6">
    <location>
        <begin position="159"/>
        <end position="182"/>
    </location>
</feature>
<accession>A0A1L9RFQ0</accession>
<feature type="compositionally biased region" description="Polar residues" evidence="5">
    <location>
        <begin position="122"/>
        <end position="134"/>
    </location>
</feature>
<keyword evidence="3 6" id="KW-1133">Transmembrane helix</keyword>
<dbReference type="GO" id="GO:0016020">
    <property type="term" value="C:membrane"/>
    <property type="evidence" value="ECO:0007669"/>
    <property type="project" value="UniProtKB-SubCell"/>
</dbReference>
<keyword evidence="4 6" id="KW-0472">Membrane</keyword>
<comment type="subcellular location">
    <subcellularLocation>
        <location evidence="1">Membrane</location>
        <topology evidence="1">Single-pass membrane protein</topology>
    </subcellularLocation>
</comment>
<keyword evidence="2 6" id="KW-0812">Transmembrane</keyword>
<protein>
    <recommendedName>
        <fullName evidence="9">Mid2 domain-containing protein</fullName>
    </recommendedName>
</protein>
<evidence type="ECO:0000313" key="8">
    <source>
        <dbReference type="Proteomes" id="UP000184383"/>
    </source>
</evidence>
<evidence type="ECO:0000256" key="6">
    <source>
        <dbReference type="SAM" id="Phobius"/>
    </source>
</evidence>
<sequence>MSGSQFDPTRYYHLTNTVNNTRLALGGRLFYDHGVYFIRNLDYEARYQLGLNTSDQSIPSMMETGSALGMQWNITQADSGIWELRNLLVGQANVLALSENAKRQKVPVMNTNPTEGKWTMDINPSENVHTTDSMMSPFPSIESPTDSASTSPSSLSGGAIAGIVVGCVAAALIILAALFFFFRRSRRRQAAPATKSRDAPANDQSTSQKLPELESNLTVRAELDATRQTSELPAYRHG</sequence>
<dbReference type="PANTHER" id="PTHR15549">
    <property type="entry name" value="PAIRED IMMUNOGLOBULIN-LIKE TYPE 2 RECEPTOR"/>
    <property type="match status" value="1"/>
</dbReference>
<evidence type="ECO:0000256" key="1">
    <source>
        <dbReference type="ARBA" id="ARBA00004167"/>
    </source>
</evidence>
<feature type="region of interest" description="Disordered" evidence="5">
    <location>
        <begin position="190"/>
        <end position="238"/>
    </location>
</feature>
<dbReference type="STRING" id="1073089.A0A1L9RFQ0"/>
<feature type="compositionally biased region" description="Low complexity" evidence="5">
    <location>
        <begin position="143"/>
        <end position="153"/>
    </location>
</feature>
<keyword evidence="8" id="KW-1185">Reference proteome</keyword>
<dbReference type="GeneID" id="63747875"/>
<gene>
    <name evidence="7" type="ORF">ASPWEDRAFT_184302</name>
</gene>
<evidence type="ECO:0008006" key="9">
    <source>
        <dbReference type="Google" id="ProtNLM"/>
    </source>
</evidence>
<organism evidence="7 8">
    <name type="scientific">Aspergillus wentii DTO 134E9</name>
    <dbReference type="NCBI Taxonomy" id="1073089"/>
    <lineage>
        <taxon>Eukaryota</taxon>
        <taxon>Fungi</taxon>
        <taxon>Dikarya</taxon>
        <taxon>Ascomycota</taxon>
        <taxon>Pezizomycotina</taxon>
        <taxon>Eurotiomycetes</taxon>
        <taxon>Eurotiomycetidae</taxon>
        <taxon>Eurotiales</taxon>
        <taxon>Aspergillaceae</taxon>
        <taxon>Aspergillus</taxon>
        <taxon>Aspergillus subgen. Cremei</taxon>
    </lineage>
</organism>
<dbReference type="EMBL" id="KV878213">
    <property type="protein sequence ID" value="OJJ33734.1"/>
    <property type="molecule type" value="Genomic_DNA"/>
</dbReference>
<proteinExistence type="predicted"/>
<dbReference type="VEuPathDB" id="FungiDB:ASPWEDRAFT_184302"/>
<dbReference type="InterPro" id="IPR051694">
    <property type="entry name" value="Immunoregulatory_rcpt-like"/>
</dbReference>
<dbReference type="PANTHER" id="PTHR15549:SF26">
    <property type="entry name" value="AXIAL BUDDING PATTERN PROTEIN 2-RELATED"/>
    <property type="match status" value="1"/>
</dbReference>
<evidence type="ECO:0000313" key="7">
    <source>
        <dbReference type="EMBL" id="OJJ33734.1"/>
    </source>
</evidence>
<reference evidence="8" key="1">
    <citation type="journal article" date="2017" name="Genome Biol.">
        <title>Comparative genomics reveals high biological diversity and specific adaptations in the industrially and medically important fungal genus Aspergillus.</title>
        <authorList>
            <person name="de Vries R.P."/>
            <person name="Riley R."/>
            <person name="Wiebenga A."/>
            <person name="Aguilar-Osorio G."/>
            <person name="Amillis S."/>
            <person name="Uchima C.A."/>
            <person name="Anderluh G."/>
            <person name="Asadollahi M."/>
            <person name="Askin M."/>
            <person name="Barry K."/>
            <person name="Battaglia E."/>
            <person name="Bayram O."/>
            <person name="Benocci T."/>
            <person name="Braus-Stromeyer S.A."/>
            <person name="Caldana C."/>
            <person name="Canovas D."/>
            <person name="Cerqueira G.C."/>
            <person name="Chen F."/>
            <person name="Chen W."/>
            <person name="Choi C."/>
            <person name="Clum A."/>
            <person name="Dos Santos R.A."/>
            <person name="Damasio A.R."/>
            <person name="Diallinas G."/>
            <person name="Emri T."/>
            <person name="Fekete E."/>
            <person name="Flipphi M."/>
            <person name="Freyberg S."/>
            <person name="Gallo A."/>
            <person name="Gournas C."/>
            <person name="Habgood R."/>
            <person name="Hainaut M."/>
            <person name="Harispe M.L."/>
            <person name="Henrissat B."/>
            <person name="Hilden K.S."/>
            <person name="Hope R."/>
            <person name="Hossain A."/>
            <person name="Karabika E."/>
            <person name="Karaffa L."/>
            <person name="Karanyi Z."/>
            <person name="Krasevec N."/>
            <person name="Kuo A."/>
            <person name="Kusch H."/>
            <person name="LaButti K."/>
            <person name="Lagendijk E.L."/>
            <person name="Lapidus A."/>
            <person name="Levasseur A."/>
            <person name="Lindquist E."/>
            <person name="Lipzen A."/>
            <person name="Logrieco A.F."/>
            <person name="MacCabe A."/>
            <person name="Maekelae M.R."/>
            <person name="Malavazi I."/>
            <person name="Melin P."/>
            <person name="Meyer V."/>
            <person name="Mielnichuk N."/>
            <person name="Miskei M."/>
            <person name="Molnar A.P."/>
            <person name="Mule G."/>
            <person name="Ngan C.Y."/>
            <person name="Orejas M."/>
            <person name="Orosz E."/>
            <person name="Ouedraogo J.P."/>
            <person name="Overkamp K.M."/>
            <person name="Park H.-S."/>
            <person name="Perrone G."/>
            <person name="Piumi F."/>
            <person name="Punt P.J."/>
            <person name="Ram A.F."/>
            <person name="Ramon A."/>
            <person name="Rauscher S."/>
            <person name="Record E."/>
            <person name="Riano-Pachon D.M."/>
            <person name="Robert V."/>
            <person name="Roehrig J."/>
            <person name="Ruller R."/>
            <person name="Salamov A."/>
            <person name="Salih N.S."/>
            <person name="Samson R.A."/>
            <person name="Sandor E."/>
            <person name="Sanguinetti M."/>
            <person name="Schuetze T."/>
            <person name="Sepcic K."/>
            <person name="Shelest E."/>
            <person name="Sherlock G."/>
            <person name="Sophianopoulou V."/>
            <person name="Squina F.M."/>
            <person name="Sun H."/>
            <person name="Susca A."/>
            <person name="Todd R.B."/>
            <person name="Tsang A."/>
            <person name="Unkles S.E."/>
            <person name="van de Wiele N."/>
            <person name="van Rossen-Uffink D."/>
            <person name="Oliveira J.V."/>
            <person name="Vesth T.C."/>
            <person name="Visser J."/>
            <person name="Yu J.-H."/>
            <person name="Zhou M."/>
            <person name="Andersen M.R."/>
            <person name="Archer D.B."/>
            <person name="Baker S.E."/>
            <person name="Benoit I."/>
            <person name="Brakhage A.A."/>
            <person name="Braus G.H."/>
            <person name="Fischer R."/>
            <person name="Frisvad J.C."/>
            <person name="Goldman G.H."/>
            <person name="Houbraken J."/>
            <person name="Oakley B."/>
            <person name="Pocsi I."/>
            <person name="Scazzocchio C."/>
            <person name="Seiboth B."/>
            <person name="vanKuyk P.A."/>
            <person name="Wortman J."/>
            <person name="Dyer P.S."/>
            <person name="Grigoriev I.V."/>
        </authorList>
    </citation>
    <scope>NUCLEOTIDE SEQUENCE [LARGE SCALE GENOMIC DNA]</scope>
    <source>
        <strain evidence="8">DTO 134E9</strain>
    </source>
</reference>